<dbReference type="InterPro" id="IPR001447">
    <property type="entry name" value="Arylamine_N-AcTrfase"/>
</dbReference>
<sequence length="318" mass="35696">MAYTSQQIEAYLDRIALPEASRTSPVLCGTVSPNSPEGLSFLRTLQRHHLAAVPFENLSLHYSPSRQIALDASSVFDKIVGRRRGGYCMEVNLLFRTVLHTLGFDVYSVGGRVNEAIQPMATSKGWKGPKYDGWNHMVNIVTVKETSYLVDVANGSSGPHQPLPLEASNEPTHNIGDQWIRLVHGPIAQHTRPDQALWQYEIRNGEDTTAWTPAYCFTETEFLPEDFAMMNYFVSTHPSSWFTFCIVCVRMVLDEDGVLVGDLTLFNDRLKRRMGAQAEEIAVFTTEDERVGALESYFHISLSELERAAIHRTASAIQ</sequence>
<organism evidence="3 4">
    <name type="scientific">Penicilliopsis zonata CBS 506.65</name>
    <dbReference type="NCBI Taxonomy" id="1073090"/>
    <lineage>
        <taxon>Eukaryota</taxon>
        <taxon>Fungi</taxon>
        <taxon>Dikarya</taxon>
        <taxon>Ascomycota</taxon>
        <taxon>Pezizomycotina</taxon>
        <taxon>Eurotiomycetes</taxon>
        <taxon>Eurotiomycetidae</taxon>
        <taxon>Eurotiales</taxon>
        <taxon>Aspergillaceae</taxon>
        <taxon>Penicilliopsis</taxon>
    </lineage>
</organism>
<dbReference type="InterPro" id="IPR038765">
    <property type="entry name" value="Papain-like_cys_pep_sf"/>
</dbReference>
<dbReference type="VEuPathDB" id="FungiDB:ASPZODRAFT_105044"/>
<evidence type="ECO:0000256" key="2">
    <source>
        <dbReference type="RuleBase" id="RU003452"/>
    </source>
</evidence>
<keyword evidence="4" id="KW-1185">Reference proteome</keyword>
<keyword evidence="2" id="KW-0012">Acyltransferase</keyword>
<reference evidence="4" key="1">
    <citation type="journal article" date="2017" name="Genome Biol.">
        <title>Comparative genomics reveals high biological diversity and specific adaptations in the industrially and medically important fungal genus Aspergillus.</title>
        <authorList>
            <person name="de Vries R.P."/>
            <person name="Riley R."/>
            <person name="Wiebenga A."/>
            <person name="Aguilar-Osorio G."/>
            <person name="Amillis S."/>
            <person name="Uchima C.A."/>
            <person name="Anderluh G."/>
            <person name="Asadollahi M."/>
            <person name="Askin M."/>
            <person name="Barry K."/>
            <person name="Battaglia E."/>
            <person name="Bayram O."/>
            <person name="Benocci T."/>
            <person name="Braus-Stromeyer S.A."/>
            <person name="Caldana C."/>
            <person name="Canovas D."/>
            <person name="Cerqueira G.C."/>
            <person name="Chen F."/>
            <person name="Chen W."/>
            <person name="Choi C."/>
            <person name="Clum A."/>
            <person name="Dos Santos R.A."/>
            <person name="Damasio A.R."/>
            <person name="Diallinas G."/>
            <person name="Emri T."/>
            <person name="Fekete E."/>
            <person name="Flipphi M."/>
            <person name="Freyberg S."/>
            <person name="Gallo A."/>
            <person name="Gournas C."/>
            <person name="Habgood R."/>
            <person name="Hainaut M."/>
            <person name="Harispe M.L."/>
            <person name="Henrissat B."/>
            <person name="Hilden K.S."/>
            <person name="Hope R."/>
            <person name="Hossain A."/>
            <person name="Karabika E."/>
            <person name="Karaffa L."/>
            <person name="Karanyi Z."/>
            <person name="Krasevec N."/>
            <person name="Kuo A."/>
            <person name="Kusch H."/>
            <person name="LaButti K."/>
            <person name="Lagendijk E.L."/>
            <person name="Lapidus A."/>
            <person name="Levasseur A."/>
            <person name="Lindquist E."/>
            <person name="Lipzen A."/>
            <person name="Logrieco A.F."/>
            <person name="MacCabe A."/>
            <person name="Maekelae M.R."/>
            <person name="Malavazi I."/>
            <person name="Melin P."/>
            <person name="Meyer V."/>
            <person name="Mielnichuk N."/>
            <person name="Miskei M."/>
            <person name="Molnar A.P."/>
            <person name="Mule G."/>
            <person name="Ngan C.Y."/>
            <person name="Orejas M."/>
            <person name="Orosz E."/>
            <person name="Ouedraogo J.P."/>
            <person name="Overkamp K.M."/>
            <person name="Park H.-S."/>
            <person name="Perrone G."/>
            <person name="Piumi F."/>
            <person name="Punt P.J."/>
            <person name="Ram A.F."/>
            <person name="Ramon A."/>
            <person name="Rauscher S."/>
            <person name="Record E."/>
            <person name="Riano-Pachon D.M."/>
            <person name="Robert V."/>
            <person name="Roehrig J."/>
            <person name="Ruller R."/>
            <person name="Salamov A."/>
            <person name="Salih N.S."/>
            <person name="Samson R.A."/>
            <person name="Sandor E."/>
            <person name="Sanguinetti M."/>
            <person name="Schuetze T."/>
            <person name="Sepcic K."/>
            <person name="Shelest E."/>
            <person name="Sherlock G."/>
            <person name="Sophianopoulou V."/>
            <person name="Squina F.M."/>
            <person name="Sun H."/>
            <person name="Susca A."/>
            <person name="Todd R.B."/>
            <person name="Tsang A."/>
            <person name="Unkles S.E."/>
            <person name="van de Wiele N."/>
            <person name="van Rossen-Uffink D."/>
            <person name="Oliveira J.V."/>
            <person name="Vesth T.C."/>
            <person name="Visser J."/>
            <person name="Yu J.-H."/>
            <person name="Zhou M."/>
            <person name="Andersen M.R."/>
            <person name="Archer D.B."/>
            <person name="Baker S.E."/>
            <person name="Benoit I."/>
            <person name="Brakhage A.A."/>
            <person name="Braus G.H."/>
            <person name="Fischer R."/>
            <person name="Frisvad J.C."/>
            <person name="Goldman G.H."/>
            <person name="Houbraken J."/>
            <person name="Oakley B."/>
            <person name="Pocsi I."/>
            <person name="Scazzocchio C."/>
            <person name="Seiboth B."/>
            <person name="vanKuyk P.A."/>
            <person name="Wortman J."/>
            <person name="Dyer P.S."/>
            <person name="Grigoriev I.V."/>
        </authorList>
    </citation>
    <scope>NUCLEOTIDE SEQUENCE [LARGE SCALE GENOMIC DNA]</scope>
    <source>
        <strain evidence="4">CBS 506.65</strain>
    </source>
</reference>
<dbReference type="GeneID" id="34607346"/>
<evidence type="ECO:0000313" key="4">
    <source>
        <dbReference type="Proteomes" id="UP000184188"/>
    </source>
</evidence>
<dbReference type="PRINTS" id="PR01543">
    <property type="entry name" value="ANATRNSFRASE"/>
</dbReference>
<dbReference type="AlphaFoldDB" id="A0A1L9S608"/>
<keyword evidence="2" id="KW-0808">Transferase</keyword>
<dbReference type="Pfam" id="PF00797">
    <property type="entry name" value="Acetyltransf_2"/>
    <property type="match status" value="1"/>
</dbReference>
<dbReference type="OrthoDB" id="10260017at2759"/>
<dbReference type="PANTHER" id="PTHR11786:SF0">
    <property type="entry name" value="ARYLAMINE N-ACETYLTRANSFERASE 4-RELATED"/>
    <property type="match status" value="1"/>
</dbReference>
<protein>
    <submittedName>
        <fullName evidence="3">Uncharacterized protein</fullName>
    </submittedName>
</protein>
<dbReference type="Proteomes" id="UP000184188">
    <property type="component" value="Unassembled WGS sequence"/>
</dbReference>
<dbReference type="EMBL" id="KV878358">
    <property type="protein sequence ID" value="OJJ42608.1"/>
    <property type="molecule type" value="Genomic_DNA"/>
</dbReference>
<accession>A0A1L9S608</accession>
<dbReference type="STRING" id="1073090.A0A1L9S608"/>
<dbReference type="GO" id="GO:0016407">
    <property type="term" value="F:acetyltransferase activity"/>
    <property type="evidence" value="ECO:0007669"/>
    <property type="project" value="InterPro"/>
</dbReference>
<dbReference type="InterPro" id="IPR053710">
    <property type="entry name" value="Arylamine_NAT_domain_sf"/>
</dbReference>
<evidence type="ECO:0000313" key="3">
    <source>
        <dbReference type="EMBL" id="OJJ42608.1"/>
    </source>
</evidence>
<dbReference type="RefSeq" id="XP_022577118.1">
    <property type="nucleotide sequence ID" value="XM_022720881.1"/>
</dbReference>
<name>A0A1L9S608_9EURO</name>
<dbReference type="Gene3D" id="3.30.2140.20">
    <property type="match status" value="1"/>
</dbReference>
<dbReference type="SUPFAM" id="SSF54001">
    <property type="entry name" value="Cysteine proteinases"/>
    <property type="match status" value="1"/>
</dbReference>
<evidence type="ECO:0000256" key="1">
    <source>
        <dbReference type="ARBA" id="ARBA00006547"/>
    </source>
</evidence>
<comment type="similarity">
    <text evidence="1 2">Belongs to the arylamine N-acetyltransferase family.</text>
</comment>
<gene>
    <name evidence="3" type="ORF">ASPZODRAFT_105044</name>
</gene>
<dbReference type="PANTHER" id="PTHR11786">
    <property type="entry name" value="N-HYDROXYARYLAMINE O-ACETYLTRANSFERASE"/>
    <property type="match status" value="1"/>
</dbReference>
<proteinExistence type="inferred from homology"/>